<comment type="similarity">
    <text evidence="1">Belongs to the 'phage' integrase family.</text>
</comment>
<feature type="domain" description="Tyr recombinase" evidence="5">
    <location>
        <begin position="198"/>
        <end position="393"/>
    </location>
</feature>
<dbReference type="Gene3D" id="3.30.160.390">
    <property type="entry name" value="Integrase, DNA-binding domain"/>
    <property type="match status" value="1"/>
</dbReference>
<evidence type="ECO:0000256" key="2">
    <source>
        <dbReference type="ARBA" id="ARBA00022908"/>
    </source>
</evidence>
<keyword evidence="3" id="KW-0238">DNA-binding</keyword>
<dbReference type="RefSeq" id="WP_395117717.1">
    <property type="nucleotide sequence ID" value="NZ_CP170721.1"/>
</dbReference>
<dbReference type="GO" id="GO:0003677">
    <property type="term" value="F:DNA binding"/>
    <property type="evidence" value="ECO:0007669"/>
    <property type="project" value="UniProtKB-KW"/>
</dbReference>
<dbReference type="Pfam" id="PF13356">
    <property type="entry name" value="Arm-DNA-bind_3"/>
    <property type="match status" value="1"/>
</dbReference>
<dbReference type="Gene3D" id="1.10.150.130">
    <property type="match status" value="1"/>
</dbReference>
<reference evidence="6" key="1">
    <citation type="submission" date="2024-10" db="EMBL/GenBank/DDBJ databases">
        <authorList>
            <person name="Lesea H.P."/>
            <person name="Kuehl J.V."/>
            <person name="Chandonia J.-M."/>
        </authorList>
    </citation>
    <scope>NUCLEOTIDE SEQUENCE</scope>
    <source>
        <strain evidence="6">FW102-FHT14D07</strain>
    </source>
</reference>
<evidence type="ECO:0000256" key="3">
    <source>
        <dbReference type="ARBA" id="ARBA00023125"/>
    </source>
</evidence>
<keyword evidence="4" id="KW-0233">DNA recombination</keyword>
<dbReference type="InterPro" id="IPR010998">
    <property type="entry name" value="Integrase_recombinase_N"/>
</dbReference>
<dbReference type="InterPro" id="IPR013762">
    <property type="entry name" value="Integrase-like_cat_sf"/>
</dbReference>
<dbReference type="PANTHER" id="PTHR30349">
    <property type="entry name" value="PHAGE INTEGRASE-RELATED"/>
    <property type="match status" value="1"/>
</dbReference>
<dbReference type="Pfam" id="PF00589">
    <property type="entry name" value="Phage_integrase"/>
    <property type="match status" value="1"/>
</dbReference>
<evidence type="ECO:0000259" key="5">
    <source>
        <dbReference type="PROSITE" id="PS51898"/>
    </source>
</evidence>
<dbReference type="Gene3D" id="1.10.443.10">
    <property type="entry name" value="Intergrase catalytic core"/>
    <property type="match status" value="1"/>
</dbReference>
<name>A0AB74V0R5_9GAMM</name>
<dbReference type="GO" id="GO:0015074">
    <property type="term" value="P:DNA integration"/>
    <property type="evidence" value="ECO:0007669"/>
    <property type="project" value="UniProtKB-KW"/>
</dbReference>
<accession>A0AB74V0R5</accession>
<dbReference type="PROSITE" id="PS51898">
    <property type="entry name" value="TYR_RECOMBINASE"/>
    <property type="match status" value="1"/>
</dbReference>
<evidence type="ECO:0000313" key="6">
    <source>
        <dbReference type="EMBL" id="XIA20324.1"/>
    </source>
</evidence>
<evidence type="ECO:0000256" key="1">
    <source>
        <dbReference type="ARBA" id="ARBA00008857"/>
    </source>
</evidence>
<dbReference type="CDD" id="cd00796">
    <property type="entry name" value="INT_Rci_Hp1_C"/>
    <property type="match status" value="1"/>
</dbReference>
<keyword evidence="2" id="KW-0229">DNA integration</keyword>
<dbReference type="EMBL" id="CP170721">
    <property type="protein sequence ID" value="XIA20324.1"/>
    <property type="molecule type" value="Genomic_DNA"/>
</dbReference>
<organism evidence="6">
    <name type="scientific">Rhodanobacter sp. FW102-FHT14D07</name>
    <dbReference type="NCBI Taxonomy" id="3351462"/>
    <lineage>
        <taxon>Bacteria</taxon>
        <taxon>Pseudomonadati</taxon>
        <taxon>Pseudomonadota</taxon>
        <taxon>Gammaproteobacteria</taxon>
        <taxon>Lysobacterales</taxon>
        <taxon>Rhodanobacteraceae</taxon>
        <taxon>Rhodanobacter</taxon>
    </lineage>
</organism>
<dbReference type="InterPro" id="IPR038488">
    <property type="entry name" value="Integrase_DNA-bd_sf"/>
</dbReference>
<evidence type="ECO:0000256" key="4">
    <source>
        <dbReference type="ARBA" id="ARBA00023172"/>
    </source>
</evidence>
<proteinExistence type="inferred from homology"/>
<gene>
    <name evidence="6" type="ORF">ACFYG5_09435</name>
</gene>
<dbReference type="AlphaFoldDB" id="A0AB74V0R5"/>
<dbReference type="PANTHER" id="PTHR30349:SF64">
    <property type="entry name" value="PROPHAGE INTEGRASE INTD-RELATED"/>
    <property type="match status" value="1"/>
</dbReference>
<dbReference type="InterPro" id="IPR025166">
    <property type="entry name" value="Integrase_DNA_bind_dom"/>
</dbReference>
<dbReference type="InterPro" id="IPR002104">
    <property type="entry name" value="Integrase_catalytic"/>
</dbReference>
<dbReference type="InterPro" id="IPR011010">
    <property type="entry name" value="DNA_brk_join_enz"/>
</dbReference>
<dbReference type="InterPro" id="IPR050090">
    <property type="entry name" value="Tyrosine_recombinase_XerCD"/>
</dbReference>
<protein>
    <submittedName>
        <fullName evidence="6">Tyrosine-type recombinase/integrase</fullName>
    </submittedName>
</protein>
<dbReference type="SUPFAM" id="SSF56349">
    <property type="entry name" value="DNA breaking-rejoining enzymes"/>
    <property type="match status" value="1"/>
</dbReference>
<sequence length="397" mass="44829">MKLKLTMRNVADAKPDAKPYEMRDTDTRGLLLRVQPSGVKAFIVEWSRGKRSTLGRFPTLTLEGARKRARKAMTEVDTLGAPAAVIEAAKPVAGKVETFGDFMALYRPHLEATAKAGKATADCIEKQFGYLYGDKLDSIERVTFDQFKAKRLKAGLHPSTVNRDLDRIKAALSKAVEWKLLTVNPLLGLKRIKRDIEERVRYLSPREEKALRKALESREARFKARRLSGIAWRNERGREPLSPIQGYTDHLMPMTLLAVNTGMRRGEITQLTWADVDLRAKRVTVRAGYAKSGKARHIPLNSEAVAVLKQWKKQEPEGRLFKLECTAKSWGRLMEKAKLEDFRFHDLRHTFASKLVMAGIDLNTVRELLGHGDIKMTLRYAHLAPEHKAAAVEVLVG</sequence>
<dbReference type="GO" id="GO:0006310">
    <property type="term" value="P:DNA recombination"/>
    <property type="evidence" value="ECO:0007669"/>
    <property type="project" value="UniProtKB-KW"/>
</dbReference>